<proteinExistence type="predicted"/>
<feature type="domain" description="Hermes trasposase DNA-binding" evidence="2">
    <location>
        <begin position="380"/>
        <end position="430"/>
    </location>
</feature>
<sequence>MSETRKLTESSDRYESEQIKDKLVPTTSAEHPDSDTSKKNRTKFEDLPNEFCYDVFNYFHAHELFYTFYGINSRYDRLVTTARLKIDLHELSKSSFIRCCEWLDANVAPQQVVSITLSNEHAVGLIRLFDEQFDLQKFSQLQSLSLYQIKNSEIFFNMDKYLIHSSSVNDKYPALSSSTFSSTSISTTTDASSSSISHIYTTASKNSNVLSLFPSSLIVLDSTNTNDSSSSSSSISVLTNTNVPPLSTSSSTILNSSGFSSSSSSTYTSDQIRFLLKNEKQRYEVIPNKAKSAKAPHWSTFGFPAKLNEKTGIFERIIGFASCNNCKKTFVYNSNSGTSHLKEHSCTSNLIQTSTTSVMKQPTVEQYLTVQKNLTTDQSTVIKDLIARWICTDIRPFSIIEDGGLRLLIQECVKLGSLYGNIHVDNILRGRTTISNHIYKLADTSRQQIKLILQEPYKSGCLSISPAFWNDKHRQISYLGVSATFVDSNYHYYTIDLLCRPFEAPDKSSTNVLTVLQNELVRFGIDDLYKITIVCDRGSNFLKAFRDHRPILCYAHRLNNILKRTFFQHNKYSSITLLPLVYNGSSCSEIEDEDDGNSFNNLSKPIQIKKKILSLSVRGIEETAMTIKVDDIPPAAQEVIRTIIECKALAKYIKKTGLNKEVQAAGGNAIRQATNIRWLSLIDLLDSIRTSYMEIKLILSRRKNQSRLTIISQILLEDITRFLTPFKSVLKLIQAGSKPTLYLVLPCTLTIRKVLNSFDELLDHVKKYALDEKTNNKLHNNVDDDNCFNCEEDKGLKYIRERTSVLFSNMLELDSRHYCATILHPDYRTLRGCSTHEKLMCHQFIREQLKNMHQQSINKDGESQKKKRLKIDHLSILDDFKDDPEASDYDECSDDDDVKSVEYSLPVTKSDELSKKHISFQIICDGFTELLPININGRNETEREQWPCNNIYTHCNGLWNCLNDEDELDCDLSSPSSSSSNCSSDQHQCVSPDINQFI</sequence>
<dbReference type="Gene3D" id="1.10.10.1070">
    <property type="entry name" value="Zinc finger, BED domain-containing"/>
    <property type="match status" value="1"/>
</dbReference>
<feature type="compositionally biased region" description="Polar residues" evidence="1">
    <location>
        <begin position="986"/>
        <end position="998"/>
    </location>
</feature>
<dbReference type="Proteomes" id="UP000663889">
    <property type="component" value="Unassembled WGS sequence"/>
</dbReference>
<accession>A0A815JAL7</accession>
<feature type="region of interest" description="Disordered" evidence="1">
    <location>
        <begin position="977"/>
        <end position="998"/>
    </location>
</feature>
<organism evidence="3 4">
    <name type="scientific">Rotaria sordida</name>
    <dbReference type="NCBI Taxonomy" id="392033"/>
    <lineage>
        <taxon>Eukaryota</taxon>
        <taxon>Metazoa</taxon>
        <taxon>Spiralia</taxon>
        <taxon>Gnathifera</taxon>
        <taxon>Rotifera</taxon>
        <taxon>Eurotatoria</taxon>
        <taxon>Bdelloidea</taxon>
        <taxon>Philodinida</taxon>
        <taxon>Philodinidae</taxon>
        <taxon>Rotaria</taxon>
    </lineage>
</organism>
<dbReference type="PANTHER" id="PTHR47501">
    <property type="entry name" value="TRANSPOSASE-RELATED"/>
    <property type="match status" value="1"/>
</dbReference>
<name>A0A815JAL7_9BILA</name>
<feature type="compositionally biased region" description="Basic and acidic residues" evidence="1">
    <location>
        <begin position="30"/>
        <end position="41"/>
    </location>
</feature>
<dbReference type="EMBL" id="CAJNOU010003248">
    <property type="protein sequence ID" value="CAF1379487.1"/>
    <property type="molecule type" value="Genomic_DNA"/>
</dbReference>
<evidence type="ECO:0000256" key="1">
    <source>
        <dbReference type="SAM" id="MobiDB-lite"/>
    </source>
</evidence>
<dbReference type="InterPro" id="IPR018473">
    <property type="entry name" value="Hermes_transposase_DNA-db"/>
</dbReference>
<dbReference type="InterPro" id="IPR012337">
    <property type="entry name" value="RNaseH-like_sf"/>
</dbReference>
<feature type="region of interest" description="Disordered" evidence="1">
    <location>
        <begin position="1"/>
        <end position="41"/>
    </location>
</feature>
<evidence type="ECO:0000313" key="3">
    <source>
        <dbReference type="EMBL" id="CAF1379487.1"/>
    </source>
</evidence>
<dbReference type="Pfam" id="PF10683">
    <property type="entry name" value="DBD_Tnp_Hermes"/>
    <property type="match status" value="1"/>
</dbReference>
<dbReference type="SUPFAM" id="SSF53098">
    <property type="entry name" value="Ribonuclease H-like"/>
    <property type="match status" value="1"/>
</dbReference>
<dbReference type="AlphaFoldDB" id="A0A815JAL7"/>
<evidence type="ECO:0000313" key="4">
    <source>
        <dbReference type="Proteomes" id="UP000663889"/>
    </source>
</evidence>
<comment type="caution">
    <text evidence="3">The sequence shown here is derived from an EMBL/GenBank/DDBJ whole genome shotgun (WGS) entry which is preliminary data.</text>
</comment>
<dbReference type="SUPFAM" id="SSF140996">
    <property type="entry name" value="Hermes dimerisation domain"/>
    <property type="match status" value="1"/>
</dbReference>
<gene>
    <name evidence="3" type="ORF">SEV965_LOCUS30337</name>
</gene>
<reference evidence="3" key="1">
    <citation type="submission" date="2021-02" db="EMBL/GenBank/DDBJ databases">
        <authorList>
            <person name="Nowell W R."/>
        </authorList>
    </citation>
    <scope>NUCLEOTIDE SEQUENCE</scope>
</reference>
<feature type="compositionally biased region" description="Basic and acidic residues" evidence="1">
    <location>
        <begin position="1"/>
        <end position="23"/>
    </location>
</feature>
<evidence type="ECO:0000259" key="2">
    <source>
        <dbReference type="Pfam" id="PF10683"/>
    </source>
</evidence>
<protein>
    <recommendedName>
        <fullName evidence="2">Hermes trasposase DNA-binding domain-containing protein</fullName>
    </recommendedName>
</protein>